<gene>
    <name evidence="2" type="ORF">CFBP5877_01145</name>
</gene>
<dbReference type="PANTHER" id="PTHR43792:SF1">
    <property type="entry name" value="N-ACETYLTRANSFERASE DOMAIN-CONTAINING PROTEIN"/>
    <property type="match status" value="1"/>
</dbReference>
<dbReference type="PANTHER" id="PTHR43792">
    <property type="entry name" value="GNAT FAMILY, PUTATIVE (AFU_ORTHOLOGUE AFUA_3G00765)-RELATED-RELATED"/>
    <property type="match status" value="1"/>
</dbReference>
<proteinExistence type="predicted"/>
<name>A0AAE6B7M7_AGRTU</name>
<evidence type="ECO:0000313" key="2">
    <source>
        <dbReference type="EMBL" id="QCL77828.1"/>
    </source>
</evidence>
<dbReference type="SUPFAM" id="SSF55729">
    <property type="entry name" value="Acyl-CoA N-acyltransferases (Nat)"/>
    <property type="match status" value="1"/>
</dbReference>
<organism evidence="2 3">
    <name type="scientific">Agrobacterium tumefaciens</name>
    <dbReference type="NCBI Taxonomy" id="358"/>
    <lineage>
        <taxon>Bacteria</taxon>
        <taxon>Pseudomonadati</taxon>
        <taxon>Pseudomonadota</taxon>
        <taxon>Alphaproteobacteria</taxon>
        <taxon>Hyphomicrobiales</taxon>
        <taxon>Rhizobiaceae</taxon>
        <taxon>Rhizobium/Agrobacterium group</taxon>
        <taxon>Agrobacterium</taxon>
        <taxon>Agrobacterium tumefaciens complex</taxon>
    </lineage>
</organism>
<dbReference type="GO" id="GO:0016747">
    <property type="term" value="F:acyltransferase activity, transferring groups other than amino-acyl groups"/>
    <property type="evidence" value="ECO:0007669"/>
    <property type="project" value="InterPro"/>
</dbReference>
<dbReference type="InterPro" id="IPR000182">
    <property type="entry name" value="GNAT_dom"/>
</dbReference>
<sequence>MSIILKTERLHLRRIAEADLISLGRIYADPECMQFYPGTKSHSATRTWFQKLAFDSYDRHGFGLWAVVDASSGEVIGDCGITLQETPAGPEPEIGYHLWRDFWGNGFATEAAVACRDYAFHSLGLPRVVSIVSPENIPSQKVAQRVHDRKEVYRKQLGESGVFVDRYLYISEKR</sequence>
<dbReference type="InterPro" id="IPR051531">
    <property type="entry name" value="N-acetyltransferase"/>
</dbReference>
<dbReference type="InterPro" id="IPR016181">
    <property type="entry name" value="Acyl_CoA_acyltransferase"/>
</dbReference>
<protein>
    <submittedName>
        <fullName evidence="2">GNAT family N-acetyltransferase</fullName>
    </submittedName>
</protein>
<evidence type="ECO:0000259" key="1">
    <source>
        <dbReference type="PROSITE" id="PS51186"/>
    </source>
</evidence>
<accession>A0AAE6B7M7</accession>
<dbReference type="AlphaFoldDB" id="A0AAE6B7M7"/>
<dbReference type="Pfam" id="PF13302">
    <property type="entry name" value="Acetyltransf_3"/>
    <property type="match status" value="1"/>
</dbReference>
<dbReference type="EMBL" id="CP039897">
    <property type="protein sequence ID" value="QCL77828.1"/>
    <property type="molecule type" value="Genomic_DNA"/>
</dbReference>
<evidence type="ECO:0000313" key="3">
    <source>
        <dbReference type="Proteomes" id="UP000298579"/>
    </source>
</evidence>
<dbReference type="Proteomes" id="UP000298579">
    <property type="component" value="Chromosome circular"/>
</dbReference>
<feature type="domain" description="N-acetyltransferase" evidence="1">
    <location>
        <begin position="10"/>
        <end position="174"/>
    </location>
</feature>
<dbReference type="Gene3D" id="3.40.630.30">
    <property type="match status" value="1"/>
</dbReference>
<dbReference type="PROSITE" id="PS51186">
    <property type="entry name" value="GNAT"/>
    <property type="match status" value="1"/>
</dbReference>
<reference evidence="2 3" key="1">
    <citation type="submission" date="2019-04" db="EMBL/GenBank/DDBJ databases">
        <title>Complete genome sequence of Agrobacterium tumefaciens CFBP5877.</title>
        <authorList>
            <person name="Huang Y.-Y."/>
            <person name="Chiang H.-Y."/>
            <person name="Chou L."/>
            <person name="Lai E.-M."/>
            <person name="Kuo C.-H."/>
        </authorList>
    </citation>
    <scope>NUCLEOTIDE SEQUENCE [LARGE SCALE GENOMIC DNA]</scope>
    <source>
        <strain evidence="2 3">CFBP5877</strain>
    </source>
</reference>